<organism evidence="2 3">
    <name type="scientific">Vibrio ishigakensis</name>
    <dbReference type="NCBI Taxonomy" id="1481914"/>
    <lineage>
        <taxon>Bacteria</taxon>
        <taxon>Pseudomonadati</taxon>
        <taxon>Pseudomonadota</taxon>
        <taxon>Gammaproteobacteria</taxon>
        <taxon>Vibrionales</taxon>
        <taxon>Vibrionaceae</taxon>
        <taxon>Vibrio</taxon>
    </lineage>
</organism>
<dbReference type="InterPro" id="IPR007627">
    <property type="entry name" value="RNA_pol_sigma70_r2"/>
</dbReference>
<dbReference type="GO" id="GO:0006352">
    <property type="term" value="P:DNA-templated transcription initiation"/>
    <property type="evidence" value="ECO:0007669"/>
    <property type="project" value="InterPro"/>
</dbReference>
<dbReference type="Proteomes" id="UP000031670">
    <property type="component" value="Unassembled WGS sequence"/>
</dbReference>
<dbReference type="GO" id="GO:0003700">
    <property type="term" value="F:DNA-binding transcription factor activity"/>
    <property type="evidence" value="ECO:0007669"/>
    <property type="project" value="InterPro"/>
</dbReference>
<accession>A0A0B8PRG3</accession>
<dbReference type="SUPFAM" id="SSF88946">
    <property type="entry name" value="Sigma2 domain of RNA polymerase sigma factors"/>
    <property type="match status" value="1"/>
</dbReference>
<dbReference type="InterPro" id="IPR013325">
    <property type="entry name" value="RNA_pol_sigma_r2"/>
</dbReference>
<evidence type="ECO:0000313" key="3">
    <source>
        <dbReference type="Proteomes" id="UP000031670"/>
    </source>
</evidence>
<evidence type="ECO:0000313" key="2">
    <source>
        <dbReference type="EMBL" id="GAM65733.1"/>
    </source>
</evidence>
<reference evidence="2 3" key="2">
    <citation type="submission" date="2015-01" db="EMBL/GenBank/DDBJ databases">
        <authorList>
            <consortium name="NBRP consortium"/>
            <person name="Sawabe T."/>
            <person name="Meirelles P."/>
            <person name="Feng G."/>
            <person name="Sayaka M."/>
            <person name="Hattori M."/>
            <person name="Ohkuma M."/>
        </authorList>
    </citation>
    <scope>NUCLEOTIDE SEQUENCE [LARGE SCALE GENOMIC DNA]</scope>
    <source>
        <strain evidence="2 3">JCM19232</strain>
    </source>
</reference>
<dbReference type="Gene3D" id="1.10.1740.10">
    <property type="match status" value="1"/>
</dbReference>
<dbReference type="Pfam" id="PF04542">
    <property type="entry name" value="Sigma70_r2"/>
    <property type="match status" value="1"/>
</dbReference>
<comment type="caution">
    <text evidence="2">The sequence shown here is derived from an EMBL/GenBank/DDBJ whole genome shotgun (WGS) entry which is preliminary data.</text>
</comment>
<name>A0A0B8PRG3_9VIBR</name>
<sequence>MNEQLTDQVLIERIQNGDKQAFNLLVVKYQNKVCNLISRYVNNPSDVADVAQEAFIKHTEPSQTFAERVPFTLGFIVSP</sequence>
<reference evidence="2 3" key="1">
    <citation type="submission" date="2015-01" db="EMBL/GenBank/DDBJ databases">
        <title>Vibrio sp. C5 JCM 19232 whole genome shotgun sequence.</title>
        <authorList>
            <person name="Sawabe T."/>
            <person name="Meirelles P."/>
            <person name="Feng G."/>
            <person name="Sayaka M."/>
            <person name="Hattori M."/>
            <person name="Ohkuma M."/>
        </authorList>
    </citation>
    <scope>NUCLEOTIDE SEQUENCE [LARGE SCALE GENOMIC DNA]</scope>
    <source>
        <strain evidence="2 3">JCM19232</strain>
    </source>
</reference>
<proteinExistence type="predicted"/>
<protein>
    <submittedName>
        <fullName evidence="2">RNA polymerase sigma factor rpoE</fullName>
    </submittedName>
</protein>
<dbReference type="EMBL" id="BBSA01000023">
    <property type="protein sequence ID" value="GAM65733.1"/>
    <property type="molecule type" value="Genomic_DNA"/>
</dbReference>
<feature type="domain" description="RNA polymerase sigma-70 region 2" evidence="1">
    <location>
        <begin position="25"/>
        <end position="66"/>
    </location>
</feature>
<dbReference type="AlphaFoldDB" id="A0A0B8PRG3"/>
<evidence type="ECO:0000259" key="1">
    <source>
        <dbReference type="Pfam" id="PF04542"/>
    </source>
</evidence>
<gene>
    <name evidence="2" type="ORF">JCM19232_2809</name>
</gene>